<dbReference type="AlphaFoldDB" id="A0A6H5IFN6"/>
<protein>
    <submittedName>
        <fullName evidence="2">Uncharacterized protein</fullName>
    </submittedName>
</protein>
<name>A0A6H5IFN6_9HYME</name>
<reference evidence="2 3" key="1">
    <citation type="submission" date="2020-02" db="EMBL/GenBank/DDBJ databases">
        <authorList>
            <person name="Ferguson B K."/>
        </authorList>
    </citation>
    <scope>NUCLEOTIDE SEQUENCE [LARGE SCALE GENOMIC DNA]</scope>
</reference>
<sequence>MPDRGSRVERETESVRPSYFQILRDSLQIARASIGQVPTLVQHDVGYARQSSKTRCKADDQIDRELPSPRVPIVNTTGRGNPRAPIGIPIDRGSVVLVRPDESHTQHNFSLIASPYSTSFGDKRKFFASGPTSPRGTSGERREIPRSDNLKNASAFLIYFEHHLQGLVTYATTTVKLNKRQSVQQGLIKYISSTTQRGSTHLSANRSQLIDCDQIRHNLRSLRTLTISSVHVEAASIHDIRSNRRDAAFTNIMDDIVSYRRSHKH</sequence>
<keyword evidence="3" id="KW-1185">Reference proteome</keyword>
<accession>A0A6H5IFN6</accession>
<gene>
    <name evidence="2" type="ORF">TBRA_LOCUS7706</name>
</gene>
<evidence type="ECO:0000313" key="2">
    <source>
        <dbReference type="EMBL" id="CAB0035823.1"/>
    </source>
</evidence>
<evidence type="ECO:0000313" key="3">
    <source>
        <dbReference type="Proteomes" id="UP000479190"/>
    </source>
</evidence>
<evidence type="ECO:0000256" key="1">
    <source>
        <dbReference type="SAM" id="MobiDB-lite"/>
    </source>
</evidence>
<proteinExistence type="predicted"/>
<organism evidence="2 3">
    <name type="scientific">Trichogramma brassicae</name>
    <dbReference type="NCBI Taxonomy" id="86971"/>
    <lineage>
        <taxon>Eukaryota</taxon>
        <taxon>Metazoa</taxon>
        <taxon>Ecdysozoa</taxon>
        <taxon>Arthropoda</taxon>
        <taxon>Hexapoda</taxon>
        <taxon>Insecta</taxon>
        <taxon>Pterygota</taxon>
        <taxon>Neoptera</taxon>
        <taxon>Endopterygota</taxon>
        <taxon>Hymenoptera</taxon>
        <taxon>Apocrita</taxon>
        <taxon>Proctotrupomorpha</taxon>
        <taxon>Chalcidoidea</taxon>
        <taxon>Trichogrammatidae</taxon>
        <taxon>Trichogramma</taxon>
    </lineage>
</organism>
<dbReference type="Proteomes" id="UP000479190">
    <property type="component" value="Unassembled WGS sequence"/>
</dbReference>
<dbReference type="EMBL" id="CADCXV010000801">
    <property type="protein sequence ID" value="CAB0035823.1"/>
    <property type="molecule type" value="Genomic_DNA"/>
</dbReference>
<feature type="region of interest" description="Disordered" evidence="1">
    <location>
        <begin position="125"/>
        <end position="146"/>
    </location>
</feature>